<organism evidence="3 4">
    <name type="scientific">Geodia barretti</name>
    <name type="common">Barrett's horny sponge</name>
    <dbReference type="NCBI Taxonomy" id="519541"/>
    <lineage>
        <taxon>Eukaryota</taxon>
        <taxon>Metazoa</taxon>
        <taxon>Porifera</taxon>
        <taxon>Demospongiae</taxon>
        <taxon>Heteroscleromorpha</taxon>
        <taxon>Tetractinellida</taxon>
        <taxon>Astrophorina</taxon>
        <taxon>Geodiidae</taxon>
        <taxon>Geodia</taxon>
    </lineage>
</organism>
<dbReference type="CDD" id="cd00198">
    <property type="entry name" value="vWFA"/>
    <property type="match status" value="1"/>
</dbReference>
<dbReference type="Gene3D" id="3.40.50.410">
    <property type="entry name" value="von Willebrand factor, type A domain"/>
    <property type="match status" value="1"/>
</dbReference>
<evidence type="ECO:0000256" key="1">
    <source>
        <dbReference type="SAM" id="MobiDB-lite"/>
    </source>
</evidence>
<evidence type="ECO:0000313" key="4">
    <source>
        <dbReference type="Proteomes" id="UP001174909"/>
    </source>
</evidence>
<evidence type="ECO:0000259" key="2">
    <source>
        <dbReference type="PROSITE" id="PS50234"/>
    </source>
</evidence>
<dbReference type="PROSITE" id="PS50234">
    <property type="entry name" value="VWFA"/>
    <property type="match status" value="1"/>
</dbReference>
<name>A0AA35X6U5_GEOBA</name>
<dbReference type="InterPro" id="IPR050525">
    <property type="entry name" value="ECM_Assembly_Org"/>
</dbReference>
<dbReference type="Pfam" id="PF00092">
    <property type="entry name" value="VWA"/>
    <property type="match status" value="1"/>
</dbReference>
<dbReference type="InterPro" id="IPR036465">
    <property type="entry name" value="vWFA_dom_sf"/>
</dbReference>
<dbReference type="EMBL" id="CASHTH010003103">
    <property type="protein sequence ID" value="CAI8040330.1"/>
    <property type="molecule type" value="Genomic_DNA"/>
</dbReference>
<dbReference type="AlphaFoldDB" id="A0AA35X6U5"/>
<comment type="caution">
    <text evidence="3">The sequence shown here is derived from an EMBL/GenBank/DDBJ whole genome shotgun (WGS) entry which is preliminary data.</text>
</comment>
<reference evidence="3" key="1">
    <citation type="submission" date="2023-03" db="EMBL/GenBank/DDBJ databases">
        <authorList>
            <person name="Steffen K."/>
            <person name="Cardenas P."/>
        </authorList>
    </citation>
    <scope>NUCLEOTIDE SEQUENCE</scope>
</reference>
<sequence>MGNLAKHSLVLDQEDELLTQSNEFGKQAIAFSLIAVVSCQLPCNSQLRLLPAFAHRFTHCQCSYSEWGEWERISSQPVPTSQCRSGSVVTEERTQSVIFGTCDPRVETRTICEPDLVDQIIIALGLGSTEQMIDPGAAPAPQPVPFRPPPNAFYRPLRPTSCDDTRKTCQHVTVDHGKRSVREELKRPINRQRRSTAEPEPLPFKPTQFNMTEHGHRYRRQSRCGPNSTQYILFVLDTSGSVGKSEFDRATAVLSELVLFFCHPIKIAVMTFDHEYFVEFCFDCFDNTCGGRVNAGDAISSINYGYSRSGTRWTHTAGAALCVCDFMLTEICGVPVASDCIDVVFITDGRSNDPNLNVCDEIACLHDRYGVTTYAIGIANAYQQQLECISNADPDFFHLFNFFDFDEFEDTFHELVDRLQNATTGDPYVCIGTGGVGTAGCNK</sequence>
<dbReference type="GO" id="GO:0007229">
    <property type="term" value="P:integrin-mediated signaling pathway"/>
    <property type="evidence" value="ECO:0007669"/>
    <property type="project" value="UniProtKB-KW"/>
</dbReference>
<protein>
    <submittedName>
        <fullName evidence="3">Integrin alpha-X</fullName>
    </submittedName>
</protein>
<evidence type="ECO:0000313" key="3">
    <source>
        <dbReference type="EMBL" id="CAI8040330.1"/>
    </source>
</evidence>
<dbReference type="InterPro" id="IPR002035">
    <property type="entry name" value="VWF_A"/>
</dbReference>
<dbReference type="SUPFAM" id="SSF53300">
    <property type="entry name" value="vWA-like"/>
    <property type="match status" value="1"/>
</dbReference>
<feature type="region of interest" description="Disordered" evidence="1">
    <location>
        <begin position="190"/>
        <end position="209"/>
    </location>
</feature>
<proteinExistence type="predicted"/>
<feature type="domain" description="VWFA" evidence="2">
    <location>
        <begin position="231"/>
        <end position="419"/>
    </location>
</feature>
<dbReference type="SMART" id="SM00327">
    <property type="entry name" value="VWA"/>
    <property type="match status" value="1"/>
</dbReference>
<dbReference type="PANTHER" id="PTHR24020:SF20">
    <property type="entry name" value="PH DOMAIN-CONTAINING PROTEIN"/>
    <property type="match status" value="1"/>
</dbReference>
<keyword evidence="4" id="KW-1185">Reference proteome</keyword>
<dbReference type="PANTHER" id="PTHR24020">
    <property type="entry name" value="COLLAGEN ALPHA"/>
    <property type="match status" value="1"/>
</dbReference>
<gene>
    <name evidence="3" type="ORF">GBAR_LOCUS22477</name>
</gene>
<dbReference type="Proteomes" id="UP001174909">
    <property type="component" value="Unassembled WGS sequence"/>
</dbReference>
<accession>A0AA35X6U5</accession>
<keyword evidence="3" id="KW-0401">Integrin</keyword>